<feature type="region of interest" description="Disordered" evidence="1">
    <location>
        <begin position="31"/>
        <end position="51"/>
    </location>
</feature>
<dbReference type="Pfam" id="PF16786">
    <property type="entry name" value="RecA_dep_nuc"/>
    <property type="match status" value="1"/>
</dbReference>
<evidence type="ECO:0000313" key="3">
    <source>
        <dbReference type="Proteomes" id="UP000265955"/>
    </source>
</evidence>
<accession>A0A3A3FS51</accession>
<evidence type="ECO:0000256" key="1">
    <source>
        <dbReference type="SAM" id="MobiDB-lite"/>
    </source>
</evidence>
<evidence type="ECO:0008006" key="4">
    <source>
        <dbReference type="Google" id="ProtNLM"/>
    </source>
</evidence>
<sequence length="159" mass="18258">MCFCIWTLRMKRSPLKRKTPMNRGAKSLKAAGFASDRKQEHKLALKSGTKRLRSRKVPPTLEEREWMSFVASFGCVVCWLQKKVKSPCAVHHIVEGGQRKGHMWTIGLCDPGHHQGAPTGSEKISRHPWKKRFEAEYGTEYELHSYLVEQRKLLDGKGK</sequence>
<reference evidence="3" key="1">
    <citation type="submission" date="2018-09" db="EMBL/GenBank/DDBJ databases">
        <authorList>
            <person name="Zhu H."/>
        </authorList>
    </citation>
    <scope>NUCLEOTIDE SEQUENCE [LARGE SCALE GENOMIC DNA]</scope>
    <source>
        <strain evidence="3">K1R23-30</strain>
    </source>
</reference>
<name>A0A3A3FS51_9BURK</name>
<protein>
    <recommendedName>
        <fullName evidence="4">Recombination enhancement, RecA-dependent nuclease</fullName>
    </recommendedName>
</protein>
<dbReference type="Proteomes" id="UP000265955">
    <property type="component" value="Unassembled WGS sequence"/>
</dbReference>
<evidence type="ECO:0000313" key="2">
    <source>
        <dbReference type="EMBL" id="RJF99037.1"/>
    </source>
</evidence>
<dbReference type="AlphaFoldDB" id="A0A3A3FS51"/>
<comment type="caution">
    <text evidence="2">The sequence shown here is derived from an EMBL/GenBank/DDBJ whole genome shotgun (WGS) entry which is preliminary data.</text>
</comment>
<dbReference type="EMBL" id="QYUO01000001">
    <property type="protein sequence ID" value="RJF99037.1"/>
    <property type="molecule type" value="Genomic_DNA"/>
</dbReference>
<dbReference type="InterPro" id="IPR031875">
    <property type="entry name" value="RecA_dep_nuc"/>
</dbReference>
<organism evidence="2 3">
    <name type="scientific">Noviherbaspirillum saxi</name>
    <dbReference type="NCBI Taxonomy" id="2320863"/>
    <lineage>
        <taxon>Bacteria</taxon>
        <taxon>Pseudomonadati</taxon>
        <taxon>Pseudomonadota</taxon>
        <taxon>Betaproteobacteria</taxon>
        <taxon>Burkholderiales</taxon>
        <taxon>Oxalobacteraceae</taxon>
        <taxon>Noviherbaspirillum</taxon>
    </lineage>
</organism>
<gene>
    <name evidence="2" type="ORF">D3871_11335</name>
</gene>
<keyword evidence="3" id="KW-1185">Reference proteome</keyword>
<proteinExistence type="predicted"/>
<dbReference type="Gene3D" id="3.30.40.190">
    <property type="match status" value="1"/>
</dbReference>